<dbReference type="EMBL" id="BMLQ01000007">
    <property type="protein sequence ID" value="GGO47561.1"/>
    <property type="molecule type" value="Genomic_DNA"/>
</dbReference>
<evidence type="ECO:0000256" key="5">
    <source>
        <dbReference type="SAM" id="MobiDB-lite"/>
    </source>
</evidence>
<feature type="compositionally biased region" description="Acidic residues" evidence="5">
    <location>
        <begin position="522"/>
        <end position="535"/>
    </location>
</feature>
<evidence type="ECO:0000313" key="8">
    <source>
        <dbReference type="EMBL" id="GGO47561.1"/>
    </source>
</evidence>
<keyword evidence="3 6" id="KW-1133">Transmembrane helix</keyword>
<feature type="transmembrane region" description="Helical" evidence="6">
    <location>
        <begin position="104"/>
        <end position="126"/>
    </location>
</feature>
<comment type="caution">
    <text evidence="8">The sequence shown here is derived from an EMBL/GenBank/DDBJ whole genome shotgun (WGS) entry which is preliminary data.</text>
</comment>
<feature type="region of interest" description="Disordered" evidence="5">
    <location>
        <begin position="501"/>
        <end position="556"/>
    </location>
</feature>
<feature type="compositionally biased region" description="Polar residues" evidence="5">
    <location>
        <begin position="463"/>
        <end position="488"/>
    </location>
</feature>
<proteinExistence type="predicted"/>
<evidence type="ECO:0000256" key="3">
    <source>
        <dbReference type="ARBA" id="ARBA00022989"/>
    </source>
</evidence>
<accession>A0ABQ2M6U3</accession>
<feature type="transmembrane region" description="Helical" evidence="6">
    <location>
        <begin position="132"/>
        <end position="150"/>
    </location>
</feature>
<feature type="compositionally biased region" description="Basic and acidic residues" evidence="5">
    <location>
        <begin position="512"/>
        <end position="521"/>
    </location>
</feature>
<dbReference type="SUPFAM" id="SSF50182">
    <property type="entry name" value="Sm-like ribonucleoproteins"/>
    <property type="match status" value="1"/>
</dbReference>
<evidence type="ECO:0000256" key="1">
    <source>
        <dbReference type="ARBA" id="ARBA00004370"/>
    </source>
</evidence>
<protein>
    <recommendedName>
        <fullName evidence="7">Mechanosensitive ion channel MscS domain-containing protein</fullName>
    </recommendedName>
</protein>
<feature type="compositionally biased region" description="Basic and acidic residues" evidence="5">
    <location>
        <begin position="543"/>
        <end position="556"/>
    </location>
</feature>
<evidence type="ECO:0000259" key="7">
    <source>
        <dbReference type="Pfam" id="PF00924"/>
    </source>
</evidence>
<sequence length="556" mass="58197">MPSLSFFTDLFTASPATVLASGAGLNSESTAEPSGSPENMQDSVREGAEGAVDSLGPFWGMLSTVAISVAFALAVLVVAWLLVSAVLRRKPQLRSQVARCRVPVAAAAVLLAVRIALGLTASTYAWFNGVNFLLMAGIIASLAWLALRVVRIVEERLLGKYASEGVDDRRDRKIRTQTVLLRRVIQAAVIVIAVSIVLLTIPQVRAVGAGLLASAGVISVVAGLAVQSTLTNVFAGIQLAFTDAIRVGDVVTADGVYGTIEDITLSYVVVKIWDGRRVIYPSSHFTTTPFENWTRTGSALSGTVEIDVDWRVPVDATRERLKALLESTELWDGKDSTIQVSEALGGTVKLWVAVSARNAGDLWDLRCLVREDLVNFLRSEHPEAIYAQRFAETPVQAPSLAPVGAEAAAGNPSAGEPGTGQVGTGAPAGQEHDGGASAGASGGASGSQPRTPTSPLPQVDPVTGQQPSTGVTAAVTGSTPLTRSSDDSTVFTGSITAVERNREFAGPGEAAFAERKEKVAEAEEAGDGAETDSDVDGQPQRRPGRDHAKGIDHGDR</sequence>
<dbReference type="PANTHER" id="PTHR30566">
    <property type="entry name" value="YNAI-RELATED MECHANOSENSITIVE ION CHANNEL"/>
    <property type="match status" value="1"/>
</dbReference>
<evidence type="ECO:0000256" key="2">
    <source>
        <dbReference type="ARBA" id="ARBA00022692"/>
    </source>
</evidence>
<name>A0ABQ2M6U3_9MICC</name>
<keyword evidence="4 6" id="KW-0472">Membrane</keyword>
<keyword evidence="2 6" id="KW-0812">Transmembrane</keyword>
<dbReference type="InterPro" id="IPR010920">
    <property type="entry name" value="LSM_dom_sf"/>
</dbReference>
<dbReference type="Pfam" id="PF00924">
    <property type="entry name" value="MS_channel_2nd"/>
    <property type="match status" value="1"/>
</dbReference>
<dbReference type="InterPro" id="IPR006685">
    <property type="entry name" value="MscS_channel_2nd"/>
</dbReference>
<dbReference type="Proteomes" id="UP000642509">
    <property type="component" value="Unassembled WGS sequence"/>
</dbReference>
<organism evidence="8 9">
    <name type="scientific">Citricoccus zhacaiensis</name>
    <dbReference type="NCBI Taxonomy" id="489142"/>
    <lineage>
        <taxon>Bacteria</taxon>
        <taxon>Bacillati</taxon>
        <taxon>Actinomycetota</taxon>
        <taxon>Actinomycetes</taxon>
        <taxon>Micrococcales</taxon>
        <taxon>Micrococcaceae</taxon>
        <taxon>Citricoccus</taxon>
    </lineage>
</organism>
<dbReference type="Gene3D" id="2.30.30.60">
    <property type="match status" value="1"/>
</dbReference>
<feature type="transmembrane region" description="Helical" evidence="6">
    <location>
        <begin position="180"/>
        <end position="201"/>
    </location>
</feature>
<gene>
    <name evidence="8" type="ORF">GCM10010977_25080</name>
</gene>
<feature type="transmembrane region" description="Helical" evidence="6">
    <location>
        <begin position="58"/>
        <end position="83"/>
    </location>
</feature>
<feature type="compositionally biased region" description="Gly residues" evidence="5">
    <location>
        <begin position="436"/>
        <end position="445"/>
    </location>
</feature>
<evidence type="ECO:0000313" key="9">
    <source>
        <dbReference type="Proteomes" id="UP000642509"/>
    </source>
</evidence>
<evidence type="ECO:0000256" key="4">
    <source>
        <dbReference type="ARBA" id="ARBA00023136"/>
    </source>
</evidence>
<dbReference type="Gene3D" id="1.10.287.1260">
    <property type="match status" value="1"/>
</dbReference>
<feature type="region of interest" description="Disordered" evidence="5">
    <location>
        <begin position="405"/>
        <end position="488"/>
    </location>
</feature>
<feature type="domain" description="Mechanosensitive ion channel MscS" evidence="7">
    <location>
        <begin position="229"/>
        <end position="295"/>
    </location>
</feature>
<evidence type="ECO:0000256" key="6">
    <source>
        <dbReference type="SAM" id="Phobius"/>
    </source>
</evidence>
<keyword evidence="9" id="KW-1185">Reference proteome</keyword>
<comment type="subcellular location">
    <subcellularLocation>
        <location evidence="1">Membrane</location>
    </subcellularLocation>
</comment>
<dbReference type="InterPro" id="IPR023408">
    <property type="entry name" value="MscS_beta-dom_sf"/>
</dbReference>
<dbReference type="PANTHER" id="PTHR30566:SF25">
    <property type="entry name" value="INNER MEMBRANE PROTEIN"/>
    <property type="match status" value="1"/>
</dbReference>
<reference evidence="9" key="1">
    <citation type="journal article" date="2019" name="Int. J. Syst. Evol. Microbiol.">
        <title>The Global Catalogue of Microorganisms (GCM) 10K type strain sequencing project: providing services to taxonomists for standard genome sequencing and annotation.</title>
        <authorList>
            <consortium name="The Broad Institute Genomics Platform"/>
            <consortium name="The Broad Institute Genome Sequencing Center for Infectious Disease"/>
            <person name="Wu L."/>
            <person name="Ma J."/>
        </authorList>
    </citation>
    <scope>NUCLEOTIDE SEQUENCE [LARGE SCALE GENOMIC DNA]</scope>
    <source>
        <strain evidence="9">CGMCC 1.7064</strain>
    </source>
</reference>
<dbReference type="RefSeq" id="WP_188806496.1">
    <property type="nucleotide sequence ID" value="NZ_BAAAOU010000002.1"/>
</dbReference>